<evidence type="ECO:0000256" key="1">
    <source>
        <dbReference type="ARBA" id="ARBA00023015"/>
    </source>
</evidence>
<organism evidence="6 7">
    <name type="scientific">Candidatus Blautia pullicola</name>
    <dbReference type="NCBI Taxonomy" id="2838498"/>
    <lineage>
        <taxon>Bacteria</taxon>
        <taxon>Bacillati</taxon>
        <taxon>Bacillota</taxon>
        <taxon>Clostridia</taxon>
        <taxon>Lachnospirales</taxon>
        <taxon>Lachnospiraceae</taxon>
        <taxon>Blautia</taxon>
    </lineage>
</organism>
<evidence type="ECO:0000313" key="6">
    <source>
        <dbReference type="EMBL" id="HIZ66103.1"/>
    </source>
</evidence>
<proteinExistence type="predicted"/>
<evidence type="ECO:0000313" key="7">
    <source>
        <dbReference type="Proteomes" id="UP000824056"/>
    </source>
</evidence>
<dbReference type="Pfam" id="PF13545">
    <property type="entry name" value="HTH_Crp_2"/>
    <property type="match status" value="1"/>
</dbReference>
<dbReference type="InterPro" id="IPR000595">
    <property type="entry name" value="cNMP-bd_dom"/>
</dbReference>
<keyword evidence="1" id="KW-0805">Transcription regulation</keyword>
<dbReference type="InterPro" id="IPR036390">
    <property type="entry name" value="WH_DNA-bd_sf"/>
</dbReference>
<dbReference type="Gene3D" id="2.60.120.10">
    <property type="entry name" value="Jelly Rolls"/>
    <property type="match status" value="1"/>
</dbReference>
<dbReference type="InterPro" id="IPR014710">
    <property type="entry name" value="RmlC-like_jellyroll"/>
</dbReference>
<evidence type="ECO:0000256" key="3">
    <source>
        <dbReference type="ARBA" id="ARBA00023163"/>
    </source>
</evidence>
<dbReference type="InterPro" id="IPR018490">
    <property type="entry name" value="cNMP-bd_dom_sf"/>
</dbReference>
<dbReference type="CDD" id="cd00092">
    <property type="entry name" value="HTH_CRP"/>
    <property type="match status" value="1"/>
</dbReference>
<name>A0A9D2FRF9_9FIRM</name>
<dbReference type="PANTHER" id="PTHR24567:SF74">
    <property type="entry name" value="HTH-TYPE TRANSCRIPTIONAL REGULATOR ARCR"/>
    <property type="match status" value="1"/>
</dbReference>
<dbReference type="InterPro" id="IPR050397">
    <property type="entry name" value="Env_Response_Regulators"/>
</dbReference>
<dbReference type="AlphaFoldDB" id="A0A9D2FRF9"/>
<keyword evidence="2" id="KW-0238">DNA-binding</keyword>
<accession>A0A9D2FRF9</accession>
<comment type="caution">
    <text evidence="6">The sequence shown here is derived from an EMBL/GenBank/DDBJ whole genome shotgun (WGS) entry which is preliminary data.</text>
</comment>
<evidence type="ECO:0000259" key="4">
    <source>
        <dbReference type="PROSITE" id="PS50042"/>
    </source>
</evidence>
<dbReference type="InterPro" id="IPR012318">
    <property type="entry name" value="HTH_CRP"/>
</dbReference>
<dbReference type="Gene3D" id="1.10.10.10">
    <property type="entry name" value="Winged helix-like DNA-binding domain superfamily/Winged helix DNA-binding domain"/>
    <property type="match status" value="1"/>
</dbReference>
<gene>
    <name evidence="6" type="ORF">H9809_09445</name>
</gene>
<reference evidence="6" key="2">
    <citation type="submission" date="2021-04" db="EMBL/GenBank/DDBJ databases">
        <authorList>
            <person name="Gilroy R."/>
        </authorList>
    </citation>
    <scope>NUCLEOTIDE SEQUENCE</scope>
    <source>
        <strain evidence="6">1068</strain>
    </source>
</reference>
<reference evidence="6" key="1">
    <citation type="journal article" date="2021" name="PeerJ">
        <title>Extensive microbial diversity within the chicken gut microbiome revealed by metagenomics and culture.</title>
        <authorList>
            <person name="Gilroy R."/>
            <person name="Ravi A."/>
            <person name="Getino M."/>
            <person name="Pursley I."/>
            <person name="Horton D.L."/>
            <person name="Alikhan N.F."/>
            <person name="Baker D."/>
            <person name="Gharbi K."/>
            <person name="Hall N."/>
            <person name="Watson M."/>
            <person name="Adriaenssens E.M."/>
            <person name="Foster-Nyarko E."/>
            <person name="Jarju S."/>
            <person name="Secka A."/>
            <person name="Antonio M."/>
            <person name="Oren A."/>
            <person name="Chaudhuri R.R."/>
            <person name="La Ragione R."/>
            <person name="Hildebrand F."/>
            <person name="Pallen M.J."/>
        </authorList>
    </citation>
    <scope>NUCLEOTIDE SEQUENCE</scope>
    <source>
        <strain evidence="6">1068</strain>
    </source>
</reference>
<evidence type="ECO:0000256" key="2">
    <source>
        <dbReference type="ARBA" id="ARBA00023125"/>
    </source>
</evidence>
<dbReference type="Proteomes" id="UP000824056">
    <property type="component" value="Unassembled WGS sequence"/>
</dbReference>
<feature type="domain" description="Cyclic nucleotide-binding" evidence="4">
    <location>
        <begin position="14"/>
        <end position="81"/>
    </location>
</feature>
<dbReference type="GO" id="GO:0003700">
    <property type="term" value="F:DNA-binding transcription factor activity"/>
    <property type="evidence" value="ECO:0007669"/>
    <property type="project" value="TreeGrafter"/>
</dbReference>
<dbReference type="EMBL" id="DXBG01000220">
    <property type="protein sequence ID" value="HIZ66103.1"/>
    <property type="molecule type" value="Genomic_DNA"/>
</dbReference>
<dbReference type="SMART" id="SM00419">
    <property type="entry name" value="HTH_CRP"/>
    <property type="match status" value="1"/>
</dbReference>
<dbReference type="PANTHER" id="PTHR24567">
    <property type="entry name" value="CRP FAMILY TRANSCRIPTIONAL REGULATORY PROTEIN"/>
    <property type="match status" value="1"/>
</dbReference>
<dbReference type="InterPro" id="IPR036388">
    <property type="entry name" value="WH-like_DNA-bd_sf"/>
</dbReference>
<dbReference type="PROSITE" id="PS51063">
    <property type="entry name" value="HTH_CRP_2"/>
    <property type="match status" value="1"/>
</dbReference>
<dbReference type="SUPFAM" id="SSF46785">
    <property type="entry name" value="Winged helix' DNA-binding domain"/>
    <property type="match status" value="1"/>
</dbReference>
<sequence>MDEKVRQVLENMPFWNKLEEQQRNLLLNNSRLINYQVGDRVYSGAGECLGMIFILEGSFRTYLLSDEGKEVTMYRLGKGDTCVLAASCILSAITFEVEIQAQEPTEALVLPAGMLARLTEENVYLENFIYKEAAKRFSDVVEALQQMMFFSLTQRVAAFLLDESAKKRTLVISMTHEEIAKMIGSAREAVSRILKEMVKKGWITLNRGEIKIQNKGELYRILE</sequence>
<dbReference type="PROSITE" id="PS50042">
    <property type="entry name" value="CNMP_BINDING_3"/>
    <property type="match status" value="1"/>
</dbReference>
<evidence type="ECO:0000259" key="5">
    <source>
        <dbReference type="PROSITE" id="PS51063"/>
    </source>
</evidence>
<dbReference type="GO" id="GO:0005829">
    <property type="term" value="C:cytosol"/>
    <property type="evidence" value="ECO:0007669"/>
    <property type="project" value="TreeGrafter"/>
</dbReference>
<dbReference type="PRINTS" id="PR00034">
    <property type="entry name" value="HTHCRP"/>
</dbReference>
<dbReference type="GO" id="GO:0003677">
    <property type="term" value="F:DNA binding"/>
    <property type="evidence" value="ECO:0007669"/>
    <property type="project" value="UniProtKB-KW"/>
</dbReference>
<dbReference type="CDD" id="cd00038">
    <property type="entry name" value="CAP_ED"/>
    <property type="match status" value="1"/>
</dbReference>
<keyword evidence="3" id="KW-0804">Transcription</keyword>
<feature type="domain" description="HTH crp-type" evidence="5">
    <location>
        <begin position="150"/>
        <end position="216"/>
    </location>
</feature>
<dbReference type="SUPFAM" id="SSF51206">
    <property type="entry name" value="cAMP-binding domain-like"/>
    <property type="match status" value="1"/>
</dbReference>
<dbReference type="Pfam" id="PF00027">
    <property type="entry name" value="cNMP_binding"/>
    <property type="match status" value="1"/>
</dbReference>
<protein>
    <submittedName>
        <fullName evidence="6">Crp/Fnr family transcriptional regulator</fullName>
    </submittedName>
</protein>